<dbReference type="EMBL" id="CAJPEV010003645">
    <property type="protein sequence ID" value="CAG0900239.1"/>
    <property type="molecule type" value="Genomic_DNA"/>
</dbReference>
<dbReference type="GO" id="GO:0016559">
    <property type="term" value="P:peroxisome fission"/>
    <property type="evidence" value="ECO:0007669"/>
    <property type="project" value="InterPro"/>
</dbReference>
<dbReference type="EMBL" id="LR903162">
    <property type="protein sequence ID" value="CAD7251576.1"/>
    <property type="molecule type" value="Genomic_DNA"/>
</dbReference>
<keyword evidence="1" id="KW-0962">Peroxisome biogenesis</keyword>
<dbReference type="AlphaFoldDB" id="A0A7R9ACJ5"/>
<name>A0A7R9ACJ5_9CRUS</name>
<gene>
    <name evidence="6" type="ORF">DSTB1V02_LOCUS11339</name>
</gene>
<dbReference type="GO" id="GO:0005778">
    <property type="term" value="C:peroxisomal membrane"/>
    <property type="evidence" value="ECO:0007669"/>
    <property type="project" value="UniProtKB-SubCell"/>
</dbReference>
<evidence type="ECO:0000313" key="7">
    <source>
        <dbReference type="Proteomes" id="UP000677054"/>
    </source>
</evidence>
<evidence type="ECO:0008006" key="8">
    <source>
        <dbReference type="Google" id="ProtNLM"/>
    </source>
</evidence>
<accession>A0A7R9ACJ5</accession>
<evidence type="ECO:0000256" key="5">
    <source>
        <dbReference type="SAM" id="Phobius"/>
    </source>
</evidence>
<evidence type="ECO:0000256" key="2">
    <source>
        <dbReference type="ARBA" id="ARBA00023136"/>
    </source>
</evidence>
<organism evidence="6">
    <name type="scientific">Darwinula stevensoni</name>
    <dbReference type="NCBI Taxonomy" id="69355"/>
    <lineage>
        <taxon>Eukaryota</taxon>
        <taxon>Metazoa</taxon>
        <taxon>Ecdysozoa</taxon>
        <taxon>Arthropoda</taxon>
        <taxon>Crustacea</taxon>
        <taxon>Oligostraca</taxon>
        <taxon>Ostracoda</taxon>
        <taxon>Podocopa</taxon>
        <taxon>Podocopida</taxon>
        <taxon>Darwinulocopina</taxon>
        <taxon>Darwinuloidea</taxon>
        <taxon>Darwinulidae</taxon>
        <taxon>Darwinula</taxon>
    </lineage>
</organism>
<dbReference type="Pfam" id="PF05648">
    <property type="entry name" value="PEX11"/>
    <property type="match status" value="1"/>
</dbReference>
<proteinExistence type="predicted"/>
<feature type="transmembrane region" description="Helical" evidence="5">
    <location>
        <begin position="155"/>
        <end position="173"/>
    </location>
</feature>
<dbReference type="InterPro" id="IPR008733">
    <property type="entry name" value="PEX11"/>
</dbReference>
<comment type="subcellular location">
    <subcellularLocation>
        <location evidence="4">Peroxisome membrane</location>
    </subcellularLocation>
</comment>
<protein>
    <recommendedName>
        <fullName evidence="8">Peroxisomal membrane protein 11C</fullName>
    </recommendedName>
</protein>
<dbReference type="Proteomes" id="UP000677054">
    <property type="component" value="Unassembled WGS sequence"/>
</dbReference>
<reference evidence="6" key="1">
    <citation type="submission" date="2020-11" db="EMBL/GenBank/DDBJ databases">
        <authorList>
            <person name="Tran Van P."/>
        </authorList>
    </citation>
    <scope>NUCLEOTIDE SEQUENCE</scope>
</reference>
<evidence type="ECO:0000256" key="4">
    <source>
        <dbReference type="ARBA" id="ARBA00046271"/>
    </source>
</evidence>
<keyword evidence="3" id="KW-0576">Peroxisome</keyword>
<dbReference type="PANTHER" id="PTHR12652:SF50">
    <property type="entry name" value="PEROXIN 11"/>
    <property type="match status" value="1"/>
</dbReference>
<evidence type="ECO:0000256" key="1">
    <source>
        <dbReference type="ARBA" id="ARBA00022593"/>
    </source>
</evidence>
<keyword evidence="7" id="KW-1185">Reference proteome</keyword>
<feature type="transmembrane region" description="Helical" evidence="5">
    <location>
        <begin position="76"/>
        <end position="96"/>
    </location>
</feature>
<keyword evidence="5" id="KW-1133">Transmembrane helix</keyword>
<keyword evidence="2 5" id="KW-0472">Membrane</keyword>
<sequence length="300" mass="33743">MKIKNKDEGLRLGSNVESMKGIPKTLDIKDPVMRVLSFVAQISQAGYLSADHMAWLGQVGLVRVNTSRCNRFISRCWLVLLLANIGKSLYELYGLYQLWAMPPKQRWISPGTDFLAFIQYVTNHHRTLVVDLLRNAFDLPLPLSSLGKLDMSPSMVGLFGTISSLLGLNAFLANRIQSSTKAKSSWKSAYGATRRRQTDRRSVRTMCKGRPPPPCSDQRRATFKWPTLYNGIRIKQNNMVEYGARRKETAADEFDAEGDSLVSYVRKRGSSASWLKDTCLHLPYGPLLYAVSLSNTSTLE</sequence>
<dbReference type="PANTHER" id="PTHR12652">
    <property type="entry name" value="PEROXISOMAL BIOGENESIS FACTOR 11"/>
    <property type="match status" value="1"/>
</dbReference>
<evidence type="ECO:0000313" key="6">
    <source>
        <dbReference type="EMBL" id="CAD7251576.1"/>
    </source>
</evidence>
<keyword evidence="5" id="KW-0812">Transmembrane</keyword>
<evidence type="ECO:0000256" key="3">
    <source>
        <dbReference type="ARBA" id="ARBA00023140"/>
    </source>
</evidence>
<dbReference type="OrthoDB" id="411017at2759"/>